<evidence type="ECO:0000256" key="2">
    <source>
        <dbReference type="SAM" id="SignalP"/>
    </source>
</evidence>
<feature type="chain" id="PRO_5047057405" evidence="2">
    <location>
        <begin position="18"/>
        <end position="323"/>
    </location>
</feature>
<evidence type="ECO:0000313" key="4">
    <source>
        <dbReference type="Proteomes" id="UP000755585"/>
    </source>
</evidence>
<keyword evidence="4" id="KW-1185">Reference proteome</keyword>
<accession>A0ABS4UR31</accession>
<dbReference type="RefSeq" id="WP_209696958.1">
    <property type="nucleotide sequence ID" value="NZ_BAAAVU010000025.1"/>
</dbReference>
<feature type="region of interest" description="Disordered" evidence="1">
    <location>
        <begin position="18"/>
        <end position="55"/>
    </location>
</feature>
<sequence>MRRSLVVVLGIAVLASAGCSSSKPDSGAVPSSGSTTSSSAPPPTSAAPSPKPAPSAVALSVPMYQRALANVEKVLKPSVVRVMNAQSVTAFDASRKQLAASVVIERSELAKITPPSGLVSAHPAVLDAFDAYAGDVATELSKAGDTKTGCGLPKATDVRLYEAKSGIRTAFAGLAQSVQQSIGKGVKFGALSVPAKPSAPAVIGGRGENGDVFQRSGSRGSGRLTINNSGDDVVVVVATSSPRNPQASIYVRANKSATLNGVRNQNYYVYFKSGTNWDAKNHRFTENCAYQKFDDVFDGQYGWTVSLTKSPLGNAPSSETDAF</sequence>
<dbReference type="PROSITE" id="PS51257">
    <property type="entry name" value="PROKAR_LIPOPROTEIN"/>
    <property type="match status" value="1"/>
</dbReference>
<feature type="compositionally biased region" description="Low complexity" evidence="1">
    <location>
        <begin position="26"/>
        <end position="39"/>
    </location>
</feature>
<name>A0ABS4UR31_9ACTN</name>
<feature type="compositionally biased region" description="Pro residues" evidence="1">
    <location>
        <begin position="40"/>
        <end position="53"/>
    </location>
</feature>
<evidence type="ECO:0000256" key="1">
    <source>
        <dbReference type="SAM" id="MobiDB-lite"/>
    </source>
</evidence>
<keyword evidence="2" id="KW-0732">Signal</keyword>
<organism evidence="3 4">
    <name type="scientific">Kribbella aluminosa</name>
    <dbReference type="NCBI Taxonomy" id="416017"/>
    <lineage>
        <taxon>Bacteria</taxon>
        <taxon>Bacillati</taxon>
        <taxon>Actinomycetota</taxon>
        <taxon>Actinomycetes</taxon>
        <taxon>Propionibacteriales</taxon>
        <taxon>Kribbellaceae</taxon>
        <taxon>Kribbella</taxon>
    </lineage>
</organism>
<protein>
    <submittedName>
        <fullName evidence="3">Uncharacterized protein</fullName>
    </submittedName>
</protein>
<dbReference type="Proteomes" id="UP000755585">
    <property type="component" value="Unassembled WGS sequence"/>
</dbReference>
<reference evidence="3 4" key="1">
    <citation type="submission" date="2021-03" db="EMBL/GenBank/DDBJ databases">
        <title>Sequencing the genomes of 1000 actinobacteria strains.</title>
        <authorList>
            <person name="Klenk H.-P."/>
        </authorList>
    </citation>
    <scope>NUCLEOTIDE SEQUENCE [LARGE SCALE GENOMIC DNA]</scope>
    <source>
        <strain evidence="3 4">DSM 18824</strain>
    </source>
</reference>
<gene>
    <name evidence="3" type="ORF">JOF29_005205</name>
</gene>
<dbReference type="EMBL" id="JAGINT010000002">
    <property type="protein sequence ID" value="MBP2354095.1"/>
    <property type="molecule type" value="Genomic_DNA"/>
</dbReference>
<evidence type="ECO:0000313" key="3">
    <source>
        <dbReference type="EMBL" id="MBP2354095.1"/>
    </source>
</evidence>
<feature type="signal peptide" evidence="2">
    <location>
        <begin position="1"/>
        <end position="17"/>
    </location>
</feature>
<proteinExistence type="predicted"/>
<comment type="caution">
    <text evidence="3">The sequence shown here is derived from an EMBL/GenBank/DDBJ whole genome shotgun (WGS) entry which is preliminary data.</text>
</comment>